<evidence type="ECO:0000256" key="1">
    <source>
        <dbReference type="SAM" id="MobiDB-lite"/>
    </source>
</evidence>
<dbReference type="Proteomes" id="UP000054988">
    <property type="component" value="Unassembled WGS sequence"/>
</dbReference>
<name>A0A0W0GC81_MONRR</name>
<dbReference type="Gene3D" id="2.40.128.680">
    <property type="match status" value="1"/>
</dbReference>
<gene>
    <name evidence="2" type="ORF">WG66_1250</name>
</gene>
<protein>
    <submittedName>
        <fullName evidence="2">Uncharacterized protein</fullName>
    </submittedName>
</protein>
<accession>A0A0W0GC81</accession>
<feature type="compositionally biased region" description="Basic residues" evidence="1">
    <location>
        <begin position="166"/>
        <end position="175"/>
    </location>
</feature>
<sequence length="275" mass="29923">MDNPKLPKIAISSSSASLPSCAPNLMPFSIDYNGTAPVSTFLRIEDAKRNIGAPEVEDSEGPESQEITVDGAETSKPKLKSEASKLADTIAKLPLPSTSSASSLEAQKEDLPKRFISTFRGRTIHGLEVHVPEGYTGVLFRSEGYNKGGANSGGGTLSKMKEKVKGALKRKGRKGKMTEEDEEATGSRTTRRSSRRVAAAIDVDAEDENDEAPMDDITEEDQEPQKTTTLDASMRFSSFVLWHPDIPVDTGKDEYFATVSEWMKVAHAIHCVEED</sequence>
<dbReference type="Pfam" id="PF08615">
    <property type="entry name" value="RNase_H2_suC"/>
    <property type="match status" value="1"/>
</dbReference>
<comment type="caution">
    <text evidence="2">The sequence shown here is derived from an EMBL/GenBank/DDBJ whole genome shotgun (WGS) entry which is preliminary data.</text>
</comment>
<dbReference type="PANTHER" id="PTHR47204">
    <property type="entry name" value="OS02G0168900 PROTEIN"/>
    <property type="match status" value="1"/>
</dbReference>
<dbReference type="EMBL" id="LATX01000465">
    <property type="protein sequence ID" value="KTB46172.1"/>
    <property type="molecule type" value="Genomic_DNA"/>
</dbReference>
<evidence type="ECO:0000313" key="3">
    <source>
        <dbReference type="Proteomes" id="UP000054988"/>
    </source>
</evidence>
<dbReference type="AlphaFoldDB" id="A0A0W0GC81"/>
<evidence type="ECO:0000313" key="2">
    <source>
        <dbReference type="EMBL" id="KTB46172.1"/>
    </source>
</evidence>
<organism evidence="2 3">
    <name type="scientific">Moniliophthora roreri</name>
    <name type="common">Frosty pod rot fungus</name>
    <name type="synonym">Monilia roreri</name>
    <dbReference type="NCBI Taxonomy" id="221103"/>
    <lineage>
        <taxon>Eukaryota</taxon>
        <taxon>Fungi</taxon>
        <taxon>Dikarya</taxon>
        <taxon>Basidiomycota</taxon>
        <taxon>Agaricomycotina</taxon>
        <taxon>Agaricomycetes</taxon>
        <taxon>Agaricomycetidae</taxon>
        <taxon>Agaricales</taxon>
        <taxon>Marasmiineae</taxon>
        <taxon>Marasmiaceae</taxon>
        <taxon>Moniliophthora</taxon>
    </lineage>
</organism>
<feature type="region of interest" description="Disordered" evidence="1">
    <location>
        <begin position="149"/>
        <end position="225"/>
    </location>
</feature>
<dbReference type="GO" id="GO:0032299">
    <property type="term" value="C:ribonuclease H2 complex"/>
    <property type="evidence" value="ECO:0007669"/>
    <property type="project" value="InterPro"/>
</dbReference>
<dbReference type="InterPro" id="IPR013924">
    <property type="entry name" value="RNase_H2_suC"/>
</dbReference>
<proteinExistence type="predicted"/>
<reference evidence="2 3" key="1">
    <citation type="submission" date="2015-12" db="EMBL/GenBank/DDBJ databases">
        <title>Draft genome sequence of Moniliophthora roreri, the causal agent of frosty pod rot of cacao.</title>
        <authorList>
            <person name="Aime M.C."/>
            <person name="Diaz-Valderrama J.R."/>
            <person name="Kijpornyongpan T."/>
            <person name="Phillips-Mora W."/>
        </authorList>
    </citation>
    <scope>NUCLEOTIDE SEQUENCE [LARGE SCALE GENOMIC DNA]</scope>
    <source>
        <strain evidence="2 3">MCA 2952</strain>
    </source>
</reference>
<feature type="compositionally biased region" description="Basic and acidic residues" evidence="1">
    <location>
        <begin position="73"/>
        <end position="83"/>
    </location>
</feature>
<dbReference type="GO" id="GO:0006401">
    <property type="term" value="P:RNA catabolic process"/>
    <property type="evidence" value="ECO:0007669"/>
    <property type="project" value="InterPro"/>
</dbReference>
<feature type="compositionally biased region" description="Acidic residues" evidence="1">
    <location>
        <begin position="203"/>
        <end position="222"/>
    </location>
</feature>
<feature type="region of interest" description="Disordered" evidence="1">
    <location>
        <begin position="52"/>
        <end position="83"/>
    </location>
</feature>
<dbReference type="PANTHER" id="PTHR47204:SF1">
    <property type="entry name" value="RIBONUCLEASE H2 SUBUNIT C"/>
    <property type="match status" value="1"/>
</dbReference>